<dbReference type="InterPro" id="IPR015424">
    <property type="entry name" value="PyrdxlP-dep_Trfase"/>
</dbReference>
<dbReference type="InterPro" id="IPR015422">
    <property type="entry name" value="PyrdxlP-dep_Trfase_small"/>
</dbReference>
<evidence type="ECO:0000256" key="2">
    <source>
        <dbReference type="ARBA" id="ARBA00022898"/>
    </source>
</evidence>
<name>A0A6L2PGM7_COPFO</name>
<evidence type="ECO:0000256" key="3">
    <source>
        <dbReference type="ARBA" id="ARBA00023150"/>
    </source>
</evidence>
<evidence type="ECO:0000259" key="4">
    <source>
        <dbReference type="PROSITE" id="PS51340"/>
    </source>
</evidence>
<dbReference type="PANTHER" id="PTHR14237">
    <property type="entry name" value="MOLYBDOPTERIN COFACTOR SULFURASE MOSC"/>
    <property type="match status" value="1"/>
</dbReference>
<gene>
    <name evidence="5" type="ORF">Cfor_05299</name>
</gene>
<evidence type="ECO:0000256" key="1">
    <source>
        <dbReference type="ARBA" id="ARBA00022679"/>
    </source>
</evidence>
<feature type="domain" description="MOSC" evidence="4">
    <location>
        <begin position="677"/>
        <end position="828"/>
    </location>
</feature>
<dbReference type="SUPFAM" id="SSF53383">
    <property type="entry name" value="PLP-dependent transferases"/>
    <property type="match status" value="1"/>
</dbReference>
<dbReference type="Gene3D" id="3.40.640.10">
    <property type="entry name" value="Type I PLP-dependent aspartate aminotransferase-like (Major domain)"/>
    <property type="match status" value="1"/>
</dbReference>
<dbReference type="GO" id="GO:0008265">
    <property type="term" value="F:molybdenum cofactor sulfurtransferase activity"/>
    <property type="evidence" value="ECO:0007669"/>
    <property type="project" value="InterPro"/>
</dbReference>
<evidence type="ECO:0000313" key="6">
    <source>
        <dbReference type="Proteomes" id="UP000502823"/>
    </source>
</evidence>
<dbReference type="Proteomes" id="UP000502823">
    <property type="component" value="Unassembled WGS sequence"/>
</dbReference>
<dbReference type="GO" id="GO:0030170">
    <property type="term" value="F:pyridoxal phosphate binding"/>
    <property type="evidence" value="ECO:0007669"/>
    <property type="project" value="InterPro"/>
</dbReference>
<dbReference type="PROSITE" id="PS51340">
    <property type="entry name" value="MOSC"/>
    <property type="match status" value="1"/>
</dbReference>
<dbReference type="PANTHER" id="PTHR14237:SF80">
    <property type="entry name" value="MOLYBDENUM COFACTOR SULFURASE"/>
    <property type="match status" value="1"/>
</dbReference>
<dbReference type="AlphaFoldDB" id="A0A6L2PGM7"/>
<comment type="caution">
    <text evidence="5">The sequence shown here is derived from an EMBL/GenBank/DDBJ whole genome shotgun (WGS) entry which is preliminary data.</text>
</comment>
<organism evidence="5 6">
    <name type="scientific">Coptotermes formosanus</name>
    <name type="common">Formosan subterranean termite</name>
    <dbReference type="NCBI Taxonomy" id="36987"/>
    <lineage>
        <taxon>Eukaryota</taxon>
        <taxon>Metazoa</taxon>
        <taxon>Ecdysozoa</taxon>
        <taxon>Arthropoda</taxon>
        <taxon>Hexapoda</taxon>
        <taxon>Insecta</taxon>
        <taxon>Pterygota</taxon>
        <taxon>Neoptera</taxon>
        <taxon>Polyneoptera</taxon>
        <taxon>Dictyoptera</taxon>
        <taxon>Blattodea</taxon>
        <taxon>Blattoidea</taxon>
        <taxon>Termitoidae</taxon>
        <taxon>Rhinotermitidae</taxon>
        <taxon>Coptotermes</taxon>
    </lineage>
</organism>
<feature type="non-terminal residue" evidence="5">
    <location>
        <position position="1"/>
    </location>
</feature>
<dbReference type="Pfam" id="PF03473">
    <property type="entry name" value="MOSC"/>
    <property type="match status" value="1"/>
</dbReference>
<keyword evidence="3" id="KW-0501">Molybdenum cofactor biosynthesis</keyword>
<reference evidence="6" key="1">
    <citation type="submission" date="2020-01" db="EMBL/GenBank/DDBJ databases">
        <title>Draft genome sequence of the Termite Coptotermes fromosanus.</title>
        <authorList>
            <person name="Itakura S."/>
            <person name="Yosikawa Y."/>
            <person name="Umezawa K."/>
        </authorList>
    </citation>
    <scope>NUCLEOTIDE SEQUENCE [LARGE SCALE GENOMIC DNA]</scope>
</reference>
<dbReference type="Pfam" id="PF00266">
    <property type="entry name" value="Aminotran_5"/>
    <property type="match status" value="2"/>
</dbReference>
<dbReference type="FunCoup" id="A0A6L2PGM7">
    <property type="interactions" value="128"/>
</dbReference>
<evidence type="ECO:0000313" key="5">
    <source>
        <dbReference type="EMBL" id="GFG29568.1"/>
    </source>
</evidence>
<dbReference type="Pfam" id="PF03476">
    <property type="entry name" value="MOSC_N"/>
    <property type="match status" value="1"/>
</dbReference>
<keyword evidence="1" id="KW-0808">Transferase</keyword>
<keyword evidence="2" id="KW-0663">Pyridoxal phosphate</keyword>
<dbReference type="HAMAP" id="MF_03050">
    <property type="entry name" value="MOCOS"/>
    <property type="match status" value="1"/>
</dbReference>
<dbReference type="GO" id="GO:0030151">
    <property type="term" value="F:molybdenum ion binding"/>
    <property type="evidence" value="ECO:0007669"/>
    <property type="project" value="InterPro"/>
</dbReference>
<keyword evidence="6" id="KW-1185">Reference proteome</keyword>
<accession>A0A6L2PGM7</accession>
<dbReference type="InterPro" id="IPR000192">
    <property type="entry name" value="Aminotrans_V_dom"/>
</dbReference>
<dbReference type="InterPro" id="IPR005302">
    <property type="entry name" value="MoCF_Sase_C"/>
</dbReference>
<dbReference type="InterPro" id="IPR015421">
    <property type="entry name" value="PyrdxlP-dep_Trfase_major"/>
</dbReference>
<protein>
    <recommendedName>
        <fullName evidence="4">MOSC domain-containing protein</fullName>
    </recommendedName>
</protein>
<dbReference type="InterPro" id="IPR028886">
    <property type="entry name" value="MoCo_sulfurase"/>
</dbReference>
<dbReference type="SUPFAM" id="SSF50800">
    <property type="entry name" value="PK beta-barrel domain-like"/>
    <property type="match status" value="1"/>
</dbReference>
<proteinExistence type="inferred from homology"/>
<dbReference type="InParanoid" id="A0A6L2PGM7"/>
<dbReference type="InterPro" id="IPR011037">
    <property type="entry name" value="Pyrv_Knase-like_insert_dom_sf"/>
</dbReference>
<dbReference type="InterPro" id="IPR005303">
    <property type="entry name" value="MOCOS_middle"/>
</dbReference>
<dbReference type="Gene3D" id="3.90.1150.10">
    <property type="entry name" value="Aspartate Aminotransferase, domain 1"/>
    <property type="match status" value="1"/>
</dbReference>
<dbReference type="GO" id="GO:0006777">
    <property type="term" value="P:Mo-molybdopterin cofactor biosynthetic process"/>
    <property type="evidence" value="ECO:0007669"/>
    <property type="project" value="UniProtKB-KW"/>
</dbReference>
<sequence>VCYLDHAGATLYAESQIKAIAEDLCENVYGNPHSLSTSSRYSTDVIDQIRYRVLQHFNTNLCDYSIIFTSGATHALKLVAESFYWADNSTKNNKPLPNQNGFNEKGPSACRVQNGSFSEGRNAGTFMYLQDNHTSVLGMRELAKKQGASVCCLSHAEAFQCFQQCRCPDSDAYSVCNGNSLFVYPAQCNYSGLKYPLSWVSKVQNGALNCKTGHSSQSKWFCLLDAASFVSTSALDLSQVQPDFVCISFYKIFGYPTGLGALLVKNSSAYVLEKCYFGGGTVLISLSSQCEHVPRPVLSDRFEDGTIPFLSIAALRHGFTALKQLTGGMESVMLHTFSLARYLFQYLLTLHHSNGSPATILYCDTTYEDASTQGNIVNFNMLRPNGEYIRCTSLMQVLNVANLNGIQLRTGCFCNPGACQRHLKLSDDDLRNHFQAGHVCGDERDLINGQPTGSIRVSFGYMTMKHDVDKLINVLTSYFVQGSTVKKLPEWWPGFQQAYAQKYHSVLGKCDGPTNVDSIKTPAILDVRQNFKIPSPINKVSHGTLDRNSITLTDIYVYPVKSCGAMRLESWVIGSRGFLYDREWMVVTPAGVCLTQKQDTKLCLIQPSIDLSMRLLILQFPEMPSISVSLDDPKHHSDVRIEASLCQSKVCGDRVQGWDCGDDVASWLSDALGRHGLRLIRQWTSDTRVSKGKHKLIPVLSLSNQAQFLLVNKSSVQWLSDQIDSDQCDCNKENLLDRFRSNLVIQGLKPFKENDWTDLQIGKVKFQSEGPCTRCQMVCIDQSTGEKTQEPLRTLAAACHGKMRFGVYLNQVLEGNVRISVGDTVTGHYTCN</sequence>
<dbReference type="SUPFAM" id="SSF141673">
    <property type="entry name" value="MOSC N-terminal domain-like"/>
    <property type="match status" value="1"/>
</dbReference>
<dbReference type="EMBL" id="BLKM01000154">
    <property type="protein sequence ID" value="GFG29568.1"/>
    <property type="molecule type" value="Genomic_DNA"/>
</dbReference>
<dbReference type="OrthoDB" id="420046at2759"/>